<sequence length="110" mass="12621">MLSQLIYNAVKYSKGHSKQINISLFEQQEAAIIEIEDFGIGIPPNDMRRIFDAFYTGQNGRLYRESTGMGLFLVKEVTQYLQHNVEVKSEVGKGSRFRIIFSPTQNLTKM</sequence>
<dbReference type="GO" id="GO:0005524">
    <property type="term" value="F:ATP binding"/>
    <property type="evidence" value="ECO:0007669"/>
    <property type="project" value="UniProtKB-KW"/>
</dbReference>
<comment type="caution">
    <text evidence="14">The sequence shown here is derived from an EMBL/GenBank/DDBJ whole genome shotgun (WGS) entry which is preliminary data.</text>
</comment>
<dbReference type="Proteomes" id="UP001275315">
    <property type="component" value="Unassembled WGS sequence"/>
</dbReference>
<keyword evidence="10" id="KW-1133">Transmembrane helix</keyword>
<gene>
    <name evidence="14" type="ORF">RWD45_02070</name>
</gene>
<evidence type="ECO:0000313" key="15">
    <source>
        <dbReference type="Proteomes" id="UP001275315"/>
    </source>
</evidence>
<comment type="subcellular location">
    <subcellularLocation>
        <location evidence="2">Cell membrane</location>
        <topology evidence="2">Multi-pass membrane protein</topology>
    </subcellularLocation>
</comment>
<organism evidence="14 15">
    <name type="scientific">Paracerasibacillus soli</name>
    <dbReference type="NCBI Taxonomy" id="480284"/>
    <lineage>
        <taxon>Bacteria</taxon>
        <taxon>Bacillati</taxon>
        <taxon>Bacillota</taxon>
        <taxon>Bacilli</taxon>
        <taxon>Bacillales</taxon>
        <taxon>Bacillaceae</taxon>
        <taxon>Paracerasibacillus</taxon>
    </lineage>
</organism>
<evidence type="ECO:0000256" key="8">
    <source>
        <dbReference type="ARBA" id="ARBA00022777"/>
    </source>
</evidence>
<evidence type="ECO:0000256" key="4">
    <source>
        <dbReference type="ARBA" id="ARBA00022475"/>
    </source>
</evidence>
<evidence type="ECO:0000256" key="11">
    <source>
        <dbReference type="ARBA" id="ARBA00023012"/>
    </source>
</evidence>
<evidence type="ECO:0000256" key="6">
    <source>
        <dbReference type="ARBA" id="ARBA00022692"/>
    </source>
</evidence>
<keyword evidence="12" id="KW-0472">Membrane</keyword>
<dbReference type="RefSeq" id="WP_320378416.1">
    <property type="nucleotide sequence ID" value="NZ_JAWDIQ010000001.1"/>
</dbReference>
<keyword evidence="7" id="KW-0547">Nucleotide-binding</keyword>
<dbReference type="InterPro" id="IPR004358">
    <property type="entry name" value="Sig_transdc_His_kin-like_C"/>
</dbReference>
<name>A0ABU5CMZ6_9BACI</name>
<dbReference type="PANTHER" id="PTHR45453:SF2">
    <property type="entry name" value="HISTIDINE KINASE"/>
    <property type="match status" value="1"/>
</dbReference>
<dbReference type="EC" id="2.7.13.3" evidence="3"/>
<keyword evidence="11" id="KW-0902">Two-component regulatory system</keyword>
<keyword evidence="6" id="KW-0812">Transmembrane</keyword>
<reference evidence="14 15" key="1">
    <citation type="submission" date="2023-10" db="EMBL/GenBank/DDBJ databases">
        <title>Virgibacillus soli CC-YMP-6 genome.</title>
        <authorList>
            <person name="Miliotis G."/>
            <person name="Sengupta P."/>
            <person name="Hameed A."/>
            <person name="Chuvochina M."/>
            <person name="Mcdonagh F."/>
            <person name="Simpson A.C."/>
            <person name="Singh N.K."/>
            <person name="Rekha P.D."/>
            <person name="Raman K."/>
            <person name="Hugenholtz P."/>
            <person name="Venkateswaran K."/>
        </authorList>
    </citation>
    <scope>NUCLEOTIDE SEQUENCE [LARGE SCALE GENOMIC DNA]</scope>
    <source>
        <strain evidence="14 15">CC-YMP-6</strain>
    </source>
</reference>
<evidence type="ECO:0000256" key="10">
    <source>
        <dbReference type="ARBA" id="ARBA00022989"/>
    </source>
</evidence>
<dbReference type="InterPro" id="IPR005467">
    <property type="entry name" value="His_kinase_dom"/>
</dbReference>
<dbReference type="PROSITE" id="PS50109">
    <property type="entry name" value="HIS_KIN"/>
    <property type="match status" value="1"/>
</dbReference>
<keyword evidence="4" id="KW-1003">Cell membrane</keyword>
<evidence type="ECO:0000313" key="14">
    <source>
        <dbReference type="EMBL" id="MDY0407615.1"/>
    </source>
</evidence>
<accession>A0ABU5CMZ6</accession>
<protein>
    <recommendedName>
        <fullName evidence="3">histidine kinase</fullName>
        <ecNumber evidence="3">2.7.13.3</ecNumber>
    </recommendedName>
</protein>
<evidence type="ECO:0000256" key="5">
    <source>
        <dbReference type="ARBA" id="ARBA00022679"/>
    </source>
</evidence>
<dbReference type="PRINTS" id="PR00344">
    <property type="entry name" value="BCTRLSENSOR"/>
</dbReference>
<keyword evidence="15" id="KW-1185">Reference proteome</keyword>
<dbReference type="InterPro" id="IPR050351">
    <property type="entry name" value="BphY/WalK/GraS-like"/>
</dbReference>
<comment type="catalytic activity">
    <reaction evidence="1">
        <text>ATP + protein L-histidine = ADP + protein N-phospho-L-histidine.</text>
        <dbReference type="EC" id="2.7.13.3"/>
    </reaction>
</comment>
<feature type="domain" description="Histidine kinase" evidence="13">
    <location>
        <begin position="1"/>
        <end position="105"/>
    </location>
</feature>
<dbReference type="Pfam" id="PF02518">
    <property type="entry name" value="HATPase_c"/>
    <property type="match status" value="1"/>
</dbReference>
<keyword evidence="5" id="KW-0808">Transferase</keyword>
<evidence type="ECO:0000256" key="1">
    <source>
        <dbReference type="ARBA" id="ARBA00000085"/>
    </source>
</evidence>
<dbReference type="InterPro" id="IPR036890">
    <property type="entry name" value="HATPase_C_sf"/>
</dbReference>
<dbReference type="InterPro" id="IPR003594">
    <property type="entry name" value="HATPase_dom"/>
</dbReference>
<evidence type="ECO:0000256" key="3">
    <source>
        <dbReference type="ARBA" id="ARBA00012438"/>
    </source>
</evidence>
<evidence type="ECO:0000259" key="13">
    <source>
        <dbReference type="PROSITE" id="PS50109"/>
    </source>
</evidence>
<evidence type="ECO:0000256" key="12">
    <source>
        <dbReference type="ARBA" id="ARBA00023136"/>
    </source>
</evidence>
<evidence type="ECO:0000256" key="9">
    <source>
        <dbReference type="ARBA" id="ARBA00022840"/>
    </source>
</evidence>
<evidence type="ECO:0000256" key="7">
    <source>
        <dbReference type="ARBA" id="ARBA00022741"/>
    </source>
</evidence>
<dbReference type="SMART" id="SM00387">
    <property type="entry name" value="HATPase_c"/>
    <property type="match status" value="1"/>
</dbReference>
<keyword evidence="8" id="KW-0418">Kinase</keyword>
<dbReference type="Gene3D" id="3.30.565.10">
    <property type="entry name" value="Histidine kinase-like ATPase, C-terminal domain"/>
    <property type="match status" value="1"/>
</dbReference>
<dbReference type="EMBL" id="JAWDIQ010000001">
    <property type="protein sequence ID" value="MDY0407615.1"/>
    <property type="molecule type" value="Genomic_DNA"/>
</dbReference>
<proteinExistence type="predicted"/>
<dbReference type="SUPFAM" id="SSF55874">
    <property type="entry name" value="ATPase domain of HSP90 chaperone/DNA topoisomerase II/histidine kinase"/>
    <property type="match status" value="1"/>
</dbReference>
<keyword evidence="9 14" id="KW-0067">ATP-binding</keyword>
<evidence type="ECO:0000256" key="2">
    <source>
        <dbReference type="ARBA" id="ARBA00004651"/>
    </source>
</evidence>
<dbReference type="PANTHER" id="PTHR45453">
    <property type="entry name" value="PHOSPHATE REGULON SENSOR PROTEIN PHOR"/>
    <property type="match status" value="1"/>
</dbReference>